<comment type="similarity">
    <text evidence="2">Belongs to the UPF0719 family.</text>
</comment>
<dbReference type="AlphaFoldDB" id="A0A4P6UTJ4"/>
<dbReference type="GO" id="GO:0005886">
    <property type="term" value="C:plasma membrane"/>
    <property type="evidence" value="ECO:0007669"/>
    <property type="project" value="UniProtKB-SubCell"/>
</dbReference>
<dbReference type="Pfam" id="PF03994">
    <property type="entry name" value="DUF350"/>
    <property type="match status" value="1"/>
</dbReference>
<feature type="transmembrane region" description="Helical" evidence="7">
    <location>
        <begin position="78"/>
        <end position="99"/>
    </location>
</feature>
<dbReference type="PANTHER" id="PTHR40043:SF1">
    <property type="entry name" value="UPF0719 INNER MEMBRANE PROTEIN YJFL"/>
    <property type="match status" value="1"/>
</dbReference>
<evidence type="ECO:0000256" key="7">
    <source>
        <dbReference type="SAM" id="Phobius"/>
    </source>
</evidence>
<organism evidence="8 9">
    <name type="scientific">Ureibacillus thermophilus</name>
    <dbReference type="NCBI Taxonomy" id="367743"/>
    <lineage>
        <taxon>Bacteria</taxon>
        <taxon>Bacillati</taxon>
        <taxon>Bacillota</taxon>
        <taxon>Bacilli</taxon>
        <taxon>Bacillales</taxon>
        <taxon>Caryophanaceae</taxon>
        <taxon>Ureibacillus</taxon>
    </lineage>
</organism>
<evidence type="ECO:0000256" key="3">
    <source>
        <dbReference type="ARBA" id="ARBA00022475"/>
    </source>
</evidence>
<evidence type="ECO:0000313" key="9">
    <source>
        <dbReference type="Proteomes" id="UP000291151"/>
    </source>
</evidence>
<evidence type="ECO:0000313" key="8">
    <source>
        <dbReference type="EMBL" id="QBK26464.1"/>
    </source>
</evidence>
<evidence type="ECO:0000256" key="1">
    <source>
        <dbReference type="ARBA" id="ARBA00004651"/>
    </source>
</evidence>
<gene>
    <name evidence="8" type="ORF">DKZ56_11690</name>
</gene>
<protein>
    <submittedName>
        <fullName evidence="8">DUF350 domain-containing protein</fullName>
    </submittedName>
</protein>
<dbReference type="PANTHER" id="PTHR40043">
    <property type="entry name" value="UPF0719 INNER MEMBRANE PROTEIN YJFL"/>
    <property type="match status" value="1"/>
</dbReference>
<dbReference type="EMBL" id="CP036528">
    <property type="protein sequence ID" value="QBK26464.1"/>
    <property type="molecule type" value="Genomic_DNA"/>
</dbReference>
<keyword evidence="6 7" id="KW-0472">Membrane</keyword>
<dbReference type="Proteomes" id="UP000291151">
    <property type="component" value="Chromosome"/>
</dbReference>
<evidence type="ECO:0000256" key="5">
    <source>
        <dbReference type="ARBA" id="ARBA00022989"/>
    </source>
</evidence>
<keyword evidence="4 7" id="KW-0812">Transmembrane</keyword>
<dbReference type="KEGG" id="uth:DKZ56_11690"/>
<proteinExistence type="inferred from homology"/>
<reference evidence="8 9" key="1">
    <citation type="submission" date="2019-02" db="EMBL/GenBank/DDBJ databases">
        <title>Ureibacillus thermophilus.</title>
        <authorList>
            <person name="Sunny J.S."/>
            <person name="Natarajan A."/>
            <person name="Saleena L.M."/>
        </authorList>
    </citation>
    <scope>NUCLEOTIDE SEQUENCE [LARGE SCALE GENOMIC DNA]</scope>
    <source>
        <strain evidence="8 9">LM102</strain>
    </source>
</reference>
<dbReference type="InterPro" id="IPR007140">
    <property type="entry name" value="DUF350"/>
</dbReference>
<keyword evidence="9" id="KW-1185">Reference proteome</keyword>
<accession>A0A4P6UTJ4</accession>
<keyword evidence="5 7" id="KW-1133">Transmembrane helix</keyword>
<keyword evidence="3" id="KW-1003">Cell membrane</keyword>
<comment type="subcellular location">
    <subcellularLocation>
        <location evidence="1">Cell membrane</location>
        <topology evidence="1">Multi-pass membrane protein</topology>
    </subcellularLocation>
</comment>
<evidence type="ECO:0000256" key="6">
    <source>
        <dbReference type="ARBA" id="ARBA00023136"/>
    </source>
</evidence>
<feature type="transmembrane region" description="Helical" evidence="7">
    <location>
        <begin position="17"/>
        <end position="38"/>
    </location>
</feature>
<evidence type="ECO:0000256" key="2">
    <source>
        <dbReference type="ARBA" id="ARBA00005779"/>
    </source>
</evidence>
<evidence type="ECO:0000256" key="4">
    <source>
        <dbReference type="ARBA" id="ARBA00022692"/>
    </source>
</evidence>
<dbReference type="RefSeq" id="WP_208650155.1">
    <property type="nucleotide sequence ID" value="NZ_CP036528.1"/>
</dbReference>
<sequence>MVNVGIYFWRHPLIETAGYFSVVVLCLVVAMALFEVVTKYKNWDEIKKGNVAVALATGGKILGICNIFRYSIERHNTFLEMIGWGLYGFVLLVIAYFLFEFFTPQFNVDKELEADNRSVGLISFTISLGLSFVIGASII</sequence>
<feature type="transmembrane region" description="Helical" evidence="7">
    <location>
        <begin position="119"/>
        <end position="138"/>
    </location>
</feature>
<name>A0A4P6UTJ4_9BACL</name>